<dbReference type="KEGG" id="dto:TOL2_C42070"/>
<dbReference type="InterPro" id="IPR002808">
    <property type="entry name" value="AdoCbi_amidolase"/>
</dbReference>
<dbReference type="GO" id="GO:0016787">
    <property type="term" value="F:hydrolase activity"/>
    <property type="evidence" value="ECO:0007669"/>
    <property type="project" value="UniProtKB-KW"/>
</dbReference>
<dbReference type="Proteomes" id="UP000007347">
    <property type="component" value="Chromosome"/>
</dbReference>
<evidence type="ECO:0000313" key="1">
    <source>
        <dbReference type="EMBL" id="CCK82363.1"/>
    </source>
</evidence>
<keyword evidence="1" id="KW-0378">Hydrolase</keyword>
<dbReference type="PATRIC" id="fig|651182.5.peg.4950"/>
<dbReference type="PANTHER" id="PTHR35336">
    <property type="entry name" value="ADENOSYLCOBINAMIDE AMIDOHYDROLASE"/>
    <property type="match status" value="1"/>
</dbReference>
<organism evidence="1 2">
    <name type="scientific">Desulfobacula toluolica (strain DSM 7467 / Tol2)</name>
    <dbReference type="NCBI Taxonomy" id="651182"/>
    <lineage>
        <taxon>Bacteria</taxon>
        <taxon>Pseudomonadati</taxon>
        <taxon>Thermodesulfobacteriota</taxon>
        <taxon>Desulfobacteria</taxon>
        <taxon>Desulfobacterales</taxon>
        <taxon>Desulfobacteraceae</taxon>
        <taxon>Desulfobacula</taxon>
    </lineage>
</organism>
<dbReference type="STRING" id="651182.TOL2_C42070"/>
<protein>
    <submittedName>
        <fullName evidence="1">Predicted adenosylcobinamide amidohydrolase</fullName>
    </submittedName>
</protein>
<keyword evidence="2" id="KW-1185">Reference proteome</keyword>
<dbReference type="EMBL" id="FO203503">
    <property type="protein sequence ID" value="CCK82363.1"/>
    <property type="molecule type" value="Genomic_DNA"/>
</dbReference>
<dbReference type="AlphaFoldDB" id="K0NQD1"/>
<gene>
    <name evidence="1" type="ordered locus">TOL2_C42070</name>
</gene>
<accession>K0NQD1</accession>
<reference evidence="1 2" key="1">
    <citation type="journal article" date="2013" name="Environ. Microbiol.">
        <title>Complete genome, catabolic sub-proteomes and key-metabolites of Desulfobacula toluolica Tol2, a marine, aromatic compound-degrading, sulfate-reducing bacterium.</title>
        <authorList>
            <person name="Wohlbrand L."/>
            <person name="Jacob J.H."/>
            <person name="Kube M."/>
            <person name="Mussmann M."/>
            <person name="Jarling R."/>
            <person name="Beck A."/>
            <person name="Amann R."/>
            <person name="Wilkes H."/>
            <person name="Reinhardt R."/>
            <person name="Rabus R."/>
        </authorList>
    </citation>
    <scope>NUCLEOTIDE SEQUENCE [LARGE SCALE GENOMIC DNA]</scope>
    <source>
        <strain evidence="2">DSM 7467 / Tol2</strain>
    </source>
</reference>
<dbReference type="OrthoDB" id="9767827at2"/>
<name>K0NQD1_DESTT</name>
<proteinExistence type="predicted"/>
<sequence>MHLKTYDDVLELYRNQKKIYAKFLTPHRVISTCRVNGGLRDDISVLLNHQSCEPCNHMGAHTKKITQEPEAYLEQICTREGLDWRYCACLGTAANMNYAAIYKEQFQNLWVMAVATGGVEANAGRAGDDAHYYEKDGAWVHVDDIGKTPTPGTINIMIFINKPLNCGSMARAIVTATEAKTAVLQELAVNSRYSDGLATGTGTDQIAVAARLTDEPELTSAGKHTKLGELIGKAVKKAVRKTLCLQNRLSPEGQRSVKIHIERFGTDKKEMIQGICSHLNDDLARLAKDNIDSINRDPLIVAAVAALVHLRDKSAWGILPATCMKEIFSSFGAQVAMAVSGRTDQIETYRLKLSQNLSNTSDKAMLALIFKALAMGFEEKWKIT</sequence>
<evidence type="ECO:0000313" key="2">
    <source>
        <dbReference type="Proteomes" id="UP000007347"/>
    </source>
</evidence>
<dbReference type="InterPro" id="IPR052209">
    <property type="entry name" value="CbiZ"/>
</dbReference>
<dbReference type="Pfam" id="PF01955">
    <property type="entry name" value="CbiZ"/>
    <property type="match status" value="1"/>
</dbReference>
<dbReference type="PANTHER" id="PTHR35336:SF5">
    <property type="entry name" value="ADENOSYLCOBINAMIDE AMIDOHYDROLASE"/>
    <property type="match status" value="1"/>
</dbReference>
<dbReference type="HOGENOM" id="CLU_056334_0_0_7"/>